<evidence type="ECO:0000256" key="4">
    <source>
        <dbReference type="ARBA" id="ARBA00023136"/>
    </source>
</evidence>
<evidence type="ECO:0000313" key="5">
    <source>
        <dbReference type="EMBL" id="VDK66921.1"/>
    </source>
</evidence>
<protein>
    <recommendedName>
        <fullName evidence="7">Major facilitator superfamily (MFS) profile domain-containing protein</fullName>
    </recommendedName>
</protein>
<gene>
    <name evidence="5" type="ORF">CGOC_LOCUS6257</name>
</gene>
<evidence type="ECO:0008006" key="7">
    <source>
        <dbReference type="Google" id="ProtNLM"/>
    </source>
</evidence>
<evidence type="ECO:0000256" key="1">
    <source>
        <dbReference type="ARBA" id="ARBA00004141"/>
    </source>
</evidence>
<feature type="non-terminal residue" evidence="5">
    <location>
        <position position="139"/>
    </location>
</feature>
<evidence type="ECO:0000256" key="2">
    <source>
        <dbReference type="ARBA" id="ARBA00022692"/>
    </source>
</evidence>
<dbReference type="InterPro" id="IPR036259">
    <property type="entry name" value="MFS_trans_sf"/>
</dbReference>
<sequence length="139" mass="16143">MTNQKSQSVLHQELRHIHLLRSFTLQYSFCWQYLSELFPHWTSRAASLHFISYCNGQVWEEDCDCLGAHMCCVDISHTQIIWVRTTLWVFGKFAISCSFMSIYVYASEIFPTNIRNLSIGFCEMMSRVGGILAPYVKAL</sequence>
<proteinExistence type="predicted"/>
<dbReference type="OrthoDB" id="5296287at2759"/>
<keyword evidence="4" id="KW-0472">Membrane</keyword>
<name>A0A3P6TRF8_CYLGO</name>
<keyword evidence="6" id="KW-1185">Reference proteome</keyword>
<dbReference type="AlphaFoldDB" id="A0A3P6TRF8"/>
<dbReference type="SUPFAM" id="SSF103473">
    <property type="entry name" value="MFS general substrate transporter"/>
    <property type="match status" value="1"/>
</dbReference>
<accession>A0A3P6TRF8</accession>
<dbReference type="EMBL" id="UYRV01020086">
    <property type="protein sequence ID" value="VDK66921.1"/>
    <property type="molecule type" value="Genomic_DNA"/>
</dbReference>
<dbReference type="Proteomes" id="UP000271889">
    <property type="component" value="Unassembled WGS sequence"/>
</dbReference>
<dbReference type="GO" id="GO:0016020">
    <property type="term" value="C:membrane"/>
    <property type="evidence" value="ECO:0007669"/>
    <property type="project" value="UniProtKB-SubCell"/>
</dbReference>
<comment type="subcellular location">
    <subcellularLocation>
        <location evidence="1">Membrane</location>
        <topology evidence="1">Multi-pass membrane protein</topology>
    </subcellularLocation>
</comment>
<evidence type="ECO:0000313" key="6">
    <source>
        <dbReference type="Proteomes" id="UP000271889"/>
    </source>
</evidence>
<reference evidence="5 6" key="1">
    <citation type="submission" date="2018-11" db="EMBL/GenBank/DDBJ databases">
        <authorList>
            <consortium name="Pathogen Informatics"/>
        </authorList>
    </citation>
    <scope>NUCLEOTIDE SEQUENCE [LARGE SCALE GENOMIC DNA]</scope>
</reference>
<dbReference type="Gene3D" id="1.20.1250.20">
    <property type="entry name" value="MFS general substrate transporter like domains"/>
    <property type="match status" value="1"/>
</dbReference>
<keyword evidence="2" id="KW-0812">Transmembrane</keyword>
<keyword evidence="3" id="KW-1133">Transmembrane helix</keyword>
<dbReference type="PANTHER" id="PTHR24064">
    <property type="entry name" value="SOLUTE CARRIER FAMILY 22 MEMBER"/>
    <property type="match status" value="1"/>
</dbReference>
<organism evidence="5 6">
    <name type="scientific">Cylicostephanus goldi</name>
    <name type="common">Nematode worm</name>
    <dbReference type="NCBI Taxonomy" id="71465"/>
    <lineage>
        <taxon>Eukaryota</taxon>
        <taxon>Metazoa</taxon>
        <taxon>Ecdysozoa</taxon>
        <taxon>Nematoda</taxon>
        <taxon>Chromadorea</taxon>
        <taxon>Rhabditida</taxon>
        <taxon>Rhabditina</taxon>
        <taxon>Rhabditomorpha</taxon>
        <taxon>Strongyloidea</taxon>
        <taxon>Strongylidae</taxon>
        <taxon>Cylicostephanus</taxon>
    </lineage>
</organism>
<evidence type="ECO:0000256" key="3">
    <source>
        <dbReference type="ARBA" id="ARBA00022989"/>
    </source>
</evidence>